<evidence type="ECO:0000313" key="3">
    <source>
        <dbReference type="EMBL" id="MBP2032046.1"/>
    </source>
</evidence>
<keyword evidence="1" id="KW-0812">Transmembrane</keyword>
<keyword evidence="1" id="KW-0472">Membrane</keyword>
<dbReference type="PANTHER" id="PTHR34473">
    <property type="entry name" value="UPF0699 TRANSMEMBRANE PROTEIN YDBS"/>
    <property type="match status" value="1"/>
</dbReference>
<keyword evidence="4" id="KW-1185">Reference proteome</keyword>
<evidence type="ECO:0000256" key="1">
    <source>
        <dbReference type="SAM" id="Phobius"/>
    </source>
</evidence>
<feature type="transmembrane region" description="Helical" evidence="1">
    <location>
        <begin position="169"/>
        <end position="189"/>
    </location>
</feature>
<feature type="domain" description="YdbS-like PH" evidence="2">
    <location>
        <begin position="249"/>
        <end position="312"/>
    </location>
</feature>
<feature type="transmembrane region" description="Helical" evidence="1">
    <location>
        <begin position="223"/>
        <end position="247"/>
    </location>
</feature>
<dbReference type="InterPro" id="IPR005182">
    <property type="entry name" value="YdbS-like_PH"/>
</dbReference>
<evidence type="ECO:0000313" key="4">
    <source>
        <dbReference type="Proteomes" id="UP001519307"/>
    </source>
</evidence>
<gene>
    <name evidence="3" type="ORF">J2Z42_000711</name>
</gene>
<dbReference type="EMBL" id="JAGGLM010000002">
    <property type="protein sequence ID" value="MBP2032046.1"/>
    <property type="molecule type" value="Genomic_DNA"/>
</dbReference>
<dbReference type="PIRSF" id="PIRSF026631">
    <property type="entry name" value="UCP026631"/>
    <property type="match status" value="1"/>
</dbReference>
<keyword evidence="1" id="KW-1133">Transmembrane helix</keyword>
<reference evidence="3 4" key="1">
    <citation type="submission" date="2021-03" db="EMBL/GenBank/DDBJ databases">
        <title>Genomic Encyclopedia of Type Strains, Phase IV (KMG-IV): sequencing the most valuable type-strain genomes for metagenomic binning, comparative biology and taxonomic classification.</title>
        <authorList>
            <person name="Goeker M."/>
        </authorList>
    </citation>
    <scope>NUCLEOTIDE SEQUENCE [LARGE SCALE GENOMIC DNA]</scope>
    <source>
        <strain evidence="3 4">DSM 28783</strain>
    </source>
</reference>
<feature type="transmembrane region" description="Helical" evidence="1">
    <location>
        <begin position="377"/>
        <end position="394"/>
    </location>
</feature>
<dbReference type="PANTHER" id="PTHR34473:SF2">
    <property type="entry name" value="UPF0699 TRANSMEMBRANE PROTEIN YDBT"/>
    <property type="match status" value="1"/>
</dbReference>
<feature type="domain" description="YdbS-like PH" evidence="2">
    <location>
        <begin position="61"/>
        <end position="141"/>
    </location>
</feature>
<accession>A0ABS4KRK5</accession>
<dbReference type="Pfam" id="PF03703">
    <property type="entry name" value="bPH_2"/>
    <property type="match status" value="2"/>
</dbReference>
<evidence type="ECO:0000259" key="2">
    <source>
        <dbReference type="Pfam" id="PF03703"/>
    </source>
</evidence>
<feature type="transmembrane region" description="Helical" evidence="1">
    <location>
        <begin position="353"/>
        <end position="371"/>
    </location>
</feature>
<sequence length="472" mass="55230">MDKIERNHLFKLFYSVGKTFKEMIGVVLASGVLVKWIGIRLGVLISGTLIIMLLIYSILEWKKNIFIVRENSIYHKEGVFNIKRTEIPLEKVNTVDISESFFERIFNVATIKIDTGDAKEDGSDLKFTLNRERAEELRDTLVKGNADNYIKIDTLKNEQAYYKIGLKELFIYSIISNSIFKGLAILLAMEQFIQEKINKILKFNVNTSKYIGEINHITFYRKIYMIVTIVFIILFISVCLSIIYNFIKYYNFKLSADNNKICIDYGALNKKHYSFDRKKIKGIHLKQSVLMQLFDYFTIEIESIGYGDEHGEKAMLYPICNNQLKDKILKNLINEFVYEGNFSKPLSSAYPSFFYKKIIFWIIIVFTIEFIKPKIILVSAALLIFLFIIGHMEFKNTALGINKNLVYVCHNSFNKTQSILKMQAVQSVTLSYNYFQHIKRFCNYKIILYSSDYGKELKVKNLKDNIMDEFFR</sequence>
<comment type="caution">
    <text evidence="3">The sequence shown here is derived from an EMBL/GenBank/DDBJ whole genome shotgun (WGS) entry which is preliminary data.</text>
</comment>
<proteinExistence type="predicted"/>
<organism evidence="3 4">
    <name type="scientific">Clostridium algifaecis</name>
    <dbReference type="NCBI Taxonomy" id="1472040"/>
    <lineage>
        <taxon>Bacteria</taxon>
        <taxon>Bacillati</taxon>
        <taxon>Bacillota</taxon>
        <taxon>Clostridia</taxon>
        <taxon>Eubacteriales</taxon>
        <taxon>Clostridiaceae</taxon>
        <taxon>Clostridium</taxon>
    </lineage>
</organism>
<protein>
    <submittedName>
        <fullName evidence="3">Membrane protein</fullName>
    </submittedName>
</protein>
<name>A0ABS4KRK5_9CLOT</name>
<dbReference type="InterPro" id="IPR014529">
    <property type="entry name" value="UCP026631"/>
</dbReference>
<dbReference type="Proteomes" id="UP001519307">
    <property type="component" value="Unassembled WGS sequence"/>
</dbReference>
<feature type="transmembrane region" description="Helical" evidence="1">
    <location>
        <begin position="39"/>
        <end position="59"/>
    </location>
</feature>